<protein>
    <recommendedName>
        <fullName evidence="3">Alpha/beta hydrolase</fullName>
    </recommendedName>
</protein>
<accession>A0A484I8S6</accession>
<dbReference type="Proteomes" id="UP000294299">
    <property type="component" value="Chromosome NFRAN"/>
</dbReference>
<proteinExistence type="predicted"/>
<evidence type="ECO:0008006" key="3">
    <source>
        <dbReference type="Google" id="ProtNLM"/>
    </source>
</evidence>
<dbReference type="KEGG" id="nfn:NFRAN_1299"/>
<dbReference type="EMBL" id="LR216287">
    <property type="protein sequence ID" value="VFJ13621.1"/>
    <property type="molecule type" value="Genomic_DNA"/>
</dbReference>
<organism evidence="1 2">
    <name type="scientific">Candidatus Nitrosocosmicus franklandianus</name>
    <dbReference type="NCBI Taxonomy" id="1798806"/>
    <lineage>
        <taxon>Archaea</taxon>
        <taxon>Nitrososphaerota</taxon>
        <taxon>Nitrososphaeria</taxon>
        <taxon>Nitrososphaerales</taxon>
        <taxon>Nitrososphaeraceae</taxon>
        <taxon>Candidatus Nitrosocosmicus</taxon>
    </lineage>
</organism>
<name>A0A484I8S6_9ARCH</name>
<dbReference type="GeneID" id="55648755"/>
<evidence type="ECO:0000313" key="2">
    <source>
        <dbReference type="Proteomes" id="UP000294299"/>
    </source>
</evidence>
<reference evidence="1 2" key="1">
    <citation type="submission" date="2019-02" db="EMBL/GenBank/DDBJ databases">
        <authorList>
            <person name="Lehtovirta-Morley E L."/>
        </authorList>
    </citation>
    <scope>NUCLEOTIDE SEQUENCE [LARGE SCALE GENOMIC DNA]</scope>
    <source>
        <strain evidence="1">NFRAN1</strain>
    </source>
</reference>
<dbReference type="AlphaFoldDB" id="A0A484I8S6"/>
<dbReference type="RefSeq" id="WP_172602153.1">
    <property type="nucleotide sequence ID" value="NZ_LR216287.1"/>
</dbReference>
<keyword evidence="2" id="KW-1185">Reference proteome</keyword>
<evidence type="ECO:0000313" key="1">
    <source>
        <dbReference type="EMBL" id="VFJ13621.1"/>
    </source>
</evidence>
<sequence length="50" mass="5415">MPGSIIEKASNEGAEIDCEHRGYGPSLLLIHGTMEDMGFYSFAAEILAEI</sequence>
<gene>
    <name evidence="1" type="ORF">NFRAN_1299</name>
</gene>